<dbReference type="Gene3D" id="3.40.50.620">
    <property type="entry name" value="HUPs"/>
    <property type="match status" value="1"/>
</dbReference>
<comment type="pathway">
    <text evidence="1">Cofactor biosynthesis; FAD biosynthesis; FAD from FMN: step 1/1.</text>
</comment>
<evidence type="ECO:0000256" key="1">
    <source>
        <dbReference type="ARBA" id="ARBA00004726"/>
    </source>
</evidence>
<keyword evidence="6" id="KW-0808">Transferase</keyword>
<comment type="catalytic activity">
    <reaction evidence="11">
        <text>FMN + ATP + H(+) = FAD + diphosphate</text>
        <dbReference type="Rhea" id="RHEA:17237"/>
        <dbReference type="ChEBI" id="CHEBI:15378"/>
        <dbReference type="ChEBI" id="CHEBI:30616"/>
        <dbReference type="ChEBI" id="CHEBI:33019"/>
        <dbReference type="ChEBI" id="CHEBI:57692"/>
        <dbReference type="ChEBI" id="CHEBI:58210"/>
        <dbReference type="EC" id="2.7.7.2"/>
    </reaction>
</comment>
<dbReference type="eggNOG" id="COG0196">
    <property type="taxonomic scope" value="Bacteria"/>
</dbReference>
<dbReference type="CDD" id="cd02064">
    <property type="entry name" value="FAD_synthetase_N"/>
    <property type="match status" value="1"/>
</dbReference>
<comment type="similarity">
    <text evidence="2">Belongs to the RibF family.</text>
</comment>
<keyword evidence="8" id="KW-0547">Nucleotide-binding</keyword>
<evidence type="ECO:0000313" key="13">
    <source>
        <dbReference type="EMBL" id="EIJ82036.1"/>
    </source>
</evidence>
<evidence type="ECO:0000256" key="11">
    <source>
        <dbReference type="ARBA" id="ARBA00049494"/>
    </source>
</evidence>
<gene>
    <name evidence="13" type="ORF">PB1_03825</name>
</gene>
<keyword evidence="9" id="KW-0274">FAD</keyword>
<evidence type="ECO:0000256" key="7">
    <source>
        <dbReference type="ARBA" id="ARBA00022695"/>
    </source>
</evidence>
<comment type="caution">
    <text evidence="13">The sequence shown here is derived from an EMBL/GenBank/DDBJ whole genome shotgun (WGS) entry which is preliminary data.</text>
</comment>
<evidence type="ECO:0000256" key="10">
    <source>
        <dbReference type="ARBA" id="ARBA00022840"/>
    </source>
</evidence>
<evidence type="ECO:0000256" key="9">
    <source>
        <dbReference type="ARBA" id="ARBA00022827"/>
    </source>
</evidence>
<dbReference type="Proteomes" id="UP000010523">
    <property type="component" value="Unassembled WGS sequence"/>
</dbReference>
<proteinExistence type="inferred from homology"/>
<dbReference type="GO" id="GO:0003919">
    <property type="term" value="F:FMN adenylyltransferase activity"/>
    <property type="evidence" value="ECO:0007669"/>
    <property type="project" value="UniProtKB-EC"/>
</dbReference>
<keyword evidence="10" id="KW-0067">ATP-binding</keyword>
<evidence type="ECO:0000256" key="4">
    <source>
        <dbReference type="ARBA" id="ARBA00022630"/>
    </source>
</evidence>
<accession>I3E6B5</accession>
<feature type="domain" description="FAD synthetase" evidence="12">
    <location>
        <begin position="43"/>
        <end position="184"/>
    </location>
</feature>
<dbReference type="Pfam" id="PF06574">
    <property type="entry name" value="FAD_syn"/>
    <property type="match status" value="1"/>
</dbReference>
<dbReference type="GO" id="GO:0009231">
    <property type="term" value="P:riboflavin biosynthetic process"/>
    <property type="evidence" value="ECO:0007669"/>
    <property type="project" value="InterPro"/>
</dbReference>
<dbReference type="EC" id="2.7.7.2" evidence="3"/>
<dbReference type="InterPro" id="IPR014729">
    <property type="entry name" value="Rossmann-like_a/b/a_fold"/>
</dbReference>
<dbReference type="InterPro" id="IPR023468">
    <property type="entry name" value="Riboflavin_kinase"/>
</dbReference>
<evidence type="ECO:0000256" key="3">
    <source>
        <dbReference type="ARBA" id="ARBA00012393"/>
    </source>
</evidence>
<dbReference type="GO" id="GO:0009398">
    <property type="term" value="P:FMN biosynthetic process"/>
    <property type="evidence" value="ECO:0007669"/>
    <property type="project" value="TreeGrafter"/>
</dbReference>
<organism evidence="13 14">
    <name type="scientific">Bacillus methanolicus PB1</name>
    <dbReference type="NCBI Taxonomy" id="997296"/>
    <lineage>
        <taxon>Bacteria</taxon>
        <taxon>Bacillati</taxon>
        <taxon>Bacillota</taxon>
        <taxon>Bacilli</taxon>
        <taxon>Bacillales</taxon>
        <taxon>Bacillaceae</taxon>
        <taxon>Bacillus</taxon>
    </lineage>
</organism>
<dbReference type="SUPFAM" id="SSF52374">
    <property type="entry name" value="Nucleotidylyl transferase"/>
    <property type="match status" value="1"/>
</dbReference>
<keyword evidence="14" id="KW-1185">Reference proteome</keyword>
<evidence type="ECO:0000256" key="2">
    <source>
        <dbReference type="ARBA" id="ARBA00010214"/>
    </source>
</evidence>
<keyword evidence="4" id="KW-0285">Flavoprotein</keyword>
<dbReference type="PANTHER" id="PTHR22749">
    <property type="entry name" value="RIBOFLAVIN KINASE/FMN ADENYLYLTRANSFERASE"/>
    <property type="match status" value="1"/>
</dbReference>
<dbReference type="GO" id="GO:0005524">
    <property type="term" value="F:ATP binding"/>
    <property type="evidence" value="ECO:0007669"/>
    <property type="project" value="UniProtKB-KW"/>
</dbReference>
<dbReference type="PATRIC" id="fig|997296.3.peg.836"/>
<keyword evidence="7" id="KW-0548">Nucleotidyltransferase</keyword>
<dbReference type="GO" id="GO:0006747">
    <property type="term" value="P:FAD biosynthetic process"/>
    <property type="evidence" value="ECO:0007669"/>
    <property type="project" value="UniProtKB-UniPathway"/>
</dbReference>
<dbReference type="STRING" id="997296.PB1_03825"/>
<evidence type="ECO:0000256" key="8">
    <source>
        <dbReference type="ARBA" id="ARBA00022741"/>
    </source>
</evidence>
<dbReference type="UniPathway" id="UPA00277">
    <property type="reaction ID" value="UER00407"/>
</dbReference>
<keyword evidence="5" id="KW-0288">FMN</keyword>
<evidence type="ECO:0000259" key="12">
    <source>
        <dbReference type="Pfam" id="PF06574"/>
    </source>
</evidence>
<dbReference type="InterPro" id="IPR015864">
    <property type="entry name" value="FAD_synthase"/>
</dbReference>
<evidence type="ECO:0000313" key="14">
    <source>
        <dbReference type="Proteomes" id="UP000010523"/>
    </source>
</evidence>
<reference evidence="13 14" key="1">
    <citation type="journal article" date="2012" name="Appl. Environ. Microbiol.">
        <title>Genome Sequence of Thermotolerant Bacillus methanolicus: Features and Regulation Related to Methylotrophy and Production of L-Lysine and L-Glutamate from Methanol.</title>
        <authorList>
            <person name="Heggeset T.M."/>
            <person name="Krog A."/>
            <person name="Balzer S."/>
            <person name="Wentzel A."/>
            <person name="Ellingsen T.E."/>
            <person name="Brautaset T."/>
        </authorList>
    </citation>
    <scope>NUCLEOTIDE SEQUENCE [LARGE SCALE GENOMIC DNA]</scope>
    <source>
        <strain evidence="13 14">PB1</strain>
    </source>
</reference>
<dbReference type="AlphaFoldDB" id="I3E6B5"/>
<protein>
    <recommendedName>
        <fullName evidence="3">FAD synthase</fullName>
        <ecNumber evidence="3">2.7.7.2</ecNumber>
    </recommendedName>
</protein>
<evidence type="ECO:0000256" key="6">
    <source>
        <dbReference type="ARBA" id="ARBA00022679"/>
    </source>
</evidence>
<name>I3E6B5_BACMT</name>
<dbReference type="PANTHER" id="PTHR22749:SF6">
    <property type="entry name" value="RIBOFLAVIN KINASE"/>
    <property type="match status" value="1"/>
</dbReference>
<evidence type="ECO:0000256" key="5">
    <source>
        <dbReference type="ARBA" id="ARBA00022643"/>
    </source>
</evidence>
<sequence length="220" mass="25465">MELSWFQRTYLLSTRKNDGIVDRKLEGVIYMRIHTERTLQLPASVLTIGALDGVHLGHQTLISRAKERAKELEVPLVVYTFDPPPRVYFKNTLLLTPLTEKIKRLRFLGVDHVIVASFDADYVTRGASSFLDELTDLNPLEIWAGPDFQFGRNKEGNINTLRERFTVHVLDPIRCDLGEIISSSRIRTLMMQDMLYQAERLLGWQTLFHDSKEDKYITNK</sequence>
<dbReference type="EMBL" id="AFEU01000001">
    <property type="protein sequence ID" value="EIJ82036.1"/>
    <property type="molecule type" value="Genomic_DNA"/>
</dbReference>
<dbReference type="GO" id="GO:0008531">
    <property type="term" value="F:riboflavin kinase activity"/>
    <property type="evidence" value="ECO:0007669"/>
    <property type="project" value="TreeGrafter"/>
</dbReference>